<keyword evidence="3" id="KW-0732">Signal</keyword>
<keyword evidence="4" id="KW-1133">Transmembrane helix</keyword>
<evidence type="ECO:0000313" key="9">
    <source>
        <dbReference type="EMBL" id="KAF5341506.1"/>
    </source>
</evidence>
<dbReference type="Proteomes" id="UP000518752">
    <property type="component" value="Unassembled WGS sequence"/>
</dbReference>
<evidence type="ECO:0000256" key="1">
    <source>
        <dbReference type="ARBA" id="ARBA00004167"/>
    </source>
</evidence>
<dbReference type="InterPro" id="IPR051836">
    <property type="entry name" value="Kremen_rcpt"/>
</dbReference>
<keyword evidence="10" id="KW-1185">Reference proteome</keyword>
<dbReference type="PROSITE" id="PS51212">
    <property type="entry name" value="WSC"/>
    <property type="match status" value="2"/>
</dbReference>
<dbReference type="PANTHER" id="PTHR24269">
    <property type="entry name" value="KREMEN PROTEIN"/>
    <property type="match status" value="1"/>
</dbReference>
<keyword evidence="2" id="KW-0812">Transmembrane</keyword>
<comment type="subcellular location">
    <subcellularLocation>
        <location evidence="1">Membrane</location>
        <topology evidence="1">Single-pass membrane protein</topology>
    </subcellularLocation>
</comment>
<comment type="caution">
    <text evidence="9">The sequence shown here is derived from an EMBL/GenBank/DDBJ whole genome shotgun (WGS) entry which is preliminary data.</text>
</comment>
<evidence type="ECO:0000256" key="4">
    <source>
        <dbReference type="ARBA" id="ARBA00022989"/>
    </source>
</evidence>
<feature type="domain" description="WSC" evidence="8">
    <location>
        <begin position="111"/>
        <end position="207"/>
    </location>
</feature>
<dbReference type="SMART" id="SM00321">
    <property type="entry name" value="WSC"/>
    <property type="match status" value="2"/>
</dbReference>
<evidence type="ECO:0000256" key="5">
    <source>
        <dbReference type="ARBA" id="ARBA00023136"/>
    </source>
</evidence>
<evidence type="ECO:0000259" key="8">
    <source>
        <dbReference type="PROSITE" id="PS51212"/>
    </source>
</evidence>
<feature type="domain" description="WSC" evidence="8">
    <location>
        <begin position="216"/>
        <end position="330"/>
    </location>
</feature>
<evidence type="ECO:0000256" key="6">
    <source>
        <dbReference type="ARBA" id="ARBA00023180"/>
    </source>
</evidence>
<accession>A0A8H5CI79</accession>
<name>A0A8H5CI79_9AGAR</name>
<protein>
    <recommendedName>
        <fullName evidence="8">WSC domain-containing protein</fullName>
    </recommendedName>
</protein>
<proteinExistence type="predicted"/>
<evidence type="ECO:0000256" key="7">
    <source>
        <dbReference type="SAM" id="MobiDB-lite"/>
    </source>
</evidence>
<dbReference type="EMBL" id="JAACJN010000498">
    <property type="protein sequence ID" value="KAF5341506.1"/>
    <property type="molecule type" value="Genomic_DNA"/>
</dbReference>
<dbReference type="Pfam" id="PF01822">
    <property type="entry name" value="WSC"/>
    <property type="match status" value="2"/>
</dbReference>
<dbReference type="InterPro" id="IPR002889">
    <property type="entry name" value="WSC_carb-bd"/>
</dbReference>
<keyword evidence="6" id="KW-0325">Glycoprotein</keyword>
<dbReference type="OrthoDB" id="5985073at2759"/>
<evidence type="ECO:0000313" key="10">
    <source>
        <dbReference type="Proteomes" id="UP000518752"/>
    </source>
</evidence>
<dbReference type="AlphaFoldDB" id="A0A8H5CI79"/>
<sequence length="331" mass="33886">MAVGRVKLQMVKSSKTVIDASPAEFEVVATPSKYNYNVYVGAETAIMVGPTPPTAISVSIPISISIPFFGTSPSSTSTPIRPTSSSLSTSGSTPSVITTTVSVVPSSTASAYLSIGCVAEGTTGSRRALTGSSYSDKAMTPAKCLTFCRGYKYAGTEYGTQCFCGNSLQNNGATGLIKGSGYCNYRCAGDSSQSCGGSYFLSVYSTSMSTLPAPGSFKSLGCVAEGTTGARRALTGTSYADSAMTPAICQSLCVGYKYAGTEYGSECKLDEISADIGVFNGCASGYCGDTFTNNGASGIIVASSNCNSKCSGDTSQFCGGSYFLSLYQNSV</sequence>
<dbReference type="PANTHER" id="PTHR24269:SF16">
    <property type="entry name" value="PROTEIN SLG1"/>
    <property type="match status" value="1"/>
</dbReference>
<dbReference type="GO" id="GO:0005886">
    <property type="term" value="C:plasma membrane"/>
    <property type="evidence" value="ECO:0007669"/>
    <property type="project" value="TreeGrafter"/>
</dbReference>
<reference evidence="9 10" key="1">
    <citation type="journal article" date="2020" name="ISME J.">
        <title>Uncovering the hidden diversity of litter-decomposition mechanisms in mushroom-forming fungi.</title>
        <authorList>
            <person name="Floudas D."/>
            <person name="Bentzer J."/>
            <person name="Ahren D."/>
            <person name="Johansson T."/>
            <person name="Persson P."/>
            <person name="Tunlid A."/>
        </authorList>
    </citation>
    <scope>NUCLEOTIDE SEQUENCE [LARGE SCALE GENOMIC DNA]</scope>
    <source>
        <strain evidence="9 10">CBS 406.79</strain>
    </source>
</reference>
<evidence type="ECO:0000256" key="2">
    <source>
        <dbReference type="ARBA" id="ARBA00022692"/>
    </source>
</evidence>
<feature type="region of interest" description="Disordered" evidence="7">
    <location>
        <begin position="72"/>
        <end position="91"/>
    </location>
</feature>
<keyword evidence="5" id="KW-0472">Membrane</keyword>
<organism evidence="9 10">
    <name type="scientific">Collybiopsis confluens</name>
    <dbReference type="NCBI Taxonomy" id="2823264"/>
    <lineage>
        <taxon>Eukaryota</taxon>
        <taxon>Fungi</taxon>
        <taxon>Dikarya</taxon>
        <taxon>Basidiomycota</taxon>
        <taxon>Agaricomycotina</taxon>
        <taxon>Agaricomycetes</taxon>
        <taxon>Agaricomycetidae</taxon>
        <taxon>Agaricales</taxon>
        <taxon>Marasmiineae</taxon>
        <taxon>Omphalotaceae</taxon>
        <taxon>Collybiopsis</taxon>
    </lineage>
</organism>
<gene>
    <name evidence="9" type="ORF">D9757_014259</name>
</gene>
<evidence type="ECO:0000256" key="3">
    <source>
        <dbReference type="ARBA" id="ARBA00022729"/>
    </source>
</evidence>